<sequence>MIYIDPPLWPAHNTCFSHLVSDTSLEELHEFAAAARIPRRAFDQDHYDVPEHRYDELVRAGARAVDGRTLVRALIAGGLRIPARERAASLVHPLRRRWDSLVPGAEEVGAELLNRWGEPHRRYHDRRHLLQVLEALHTLGATDRPVLLAAWFHDAVYDGVPGRDEESSAVLAETLLPEAGISAGEVEEAARLVRLTAGHDPEPDDRHGALLCDADLSVLGQTAEAYDRYAADIRREYGHVEEDAFRAGRRTVLQALLGNGTVFRTGRAEALWGEAARSNLARELAVLAPAAAGLSVPESSTEGGSASRG</sequence>
<organism evidence="2 3">
    <name type="scientific">Arthrobacter caoxuetaonis</name>
    <dbReference type="NCBI Taxonomy" id="2886935"/>
    <lineage>
        <taxon>Bacteria</taxon>
        <taxon>Bacillati</taxon>
        <taxon>Actinomycetota</taxon>
        <taxon>Actinomycetes</taxon>
        <taxon>Micrococcales</taxon>
        <taxon>Micrococcaceae</taxon>
        <taxon>Arthrobacter</taxon>
    </lineage>
</organism>
<dbReference type="PANTHER" id="PTHR21174:SF0">
    <property type="entry name" value="HD PHOSPHOHYDROLASE FAMILY PROTEIN-RELATED"/>
    <property type="match status" value="1"/>
</dbReference>
<dbReference type="Pfam" id="PF13223">
    <property type="entry name" value="DUF4031"/>
    <property type="match status" value="1"/>
</dbReference>
<dbReference type="PANTHER" id="PTHR21174">
    <property type="match status" value="1"/>
</dbReference>
<dbReference type="InterPro" id="IPR009218">
    <property type="entry name" value="HD_phosphohydro"/>
</dbReference>
<dbReference type="AlphaFoldDB" id="A0A9X1MEE1"/>
<dbReference type="RefSeq" id="WP_227896381.1">
    <property type="nucleotide sequence ID" value="NZ_CP099466.1"/>
</dbReference>
<dbReference type="SUPFAM" id="SSF109604">
    <property type="entry name" value="HD-domain/PDEase-like"/>
    <property type="match status" value="1"/>
</dbReference>
<keyword evidence="3" id="KW-1185">Reference proteome</keyword>
<evidence type="ECO:0000313" key="3">
    <source>
        <dbReference type="Proteomes" id="UP001139158"/>
    </source>
</evidence>
<comment type="caution">
    <text evidence="2">The sequence shown here is derived from an EMBL/GenBank/DDBJ whole genome shotgun (WGS) entry which is preliminary data.</text>
</comment>
<evidence type="ECO:0000313" key="2">
    <source>
        <dbReference type="EMBL" id="MCC3298509.1"/>
    </source>
</evidence>
<dbReference type="Proteomes" id="UP001139158">
    <property type="component" value="Unassembled WGS sequence"/>
</dbReference>
<reference evidence="2" key="1">
    <citation type="submission" date="2021-10" db="EMBL/GenBank/DDBJ databases">
        <title>Novel species in genus Arthrobacter.</title>
        <authorList>
            <person name="Liu Y."/>
        </authorList>
    </citation>
    <scope>NUCLEOTIDE SEQUENCE</scope>
    <source>
        <strain evidence="2">Zg-Y453</strain>
    </source>
</reference>
<protein>
    <submittedName>
        <fullName evidence="2">DUF4031 domain-containing protein</fullName>
    </submittedName>
</protein>
<proteinExistence type="predicted"/>
<feature type="domain" description="DUF4031" evidence="1">
    <location>
        <begin position="2"/>
        <end position="75"/>
    </location>
</feature>
<dbReference type="InterPro" id="IPR025109">
    <property type="entry name" value="DUF4031"/>
</dbReference>
<evidence type="ECO:0000259" key="1">
    <source>
        <dbReference type="Pfam" id="PF13223"/>
    </source>
</evidence>
<accession>A0A9X1MEE1</accession>
<dbReference type="Gene3D" id="1.10.3210.10">
    <property type="entry name" value="Hypothetical protein af1432"/>
    <property type="match status" value="1"/>
</dbReference>
<dbReference type="EMBL" id="JAJFZV010000012">
    <property type="protein sequence ID" value="MCC3298509.1"/>
    <property type="molecule type" value="Genomic_DNA"/>
</dbReference>
<name>A0A9X1MEE1_9MICC</name>
<gene>
    <name evidence="2" type="ORF">LJ757_11930</name>
</gene>